<dbReference type="PROSITE" id="PS51352">
    <property type="entry name" value="THIOREDOXIN_2"/>
    <property type="match status" value="1"/>
</dbReference>
<reference evidence="12 13" key="1">
    <citation type="submission" date="2014-04" db="EMBL/GenBank/DDBJ databases">
        <title>Evolutionary Origins and Diversification of the Mycorrhizal Mutualists.</title>
        <authorList>
            <consortium name="DOE Joint Genome Institute"/>
            <consortium name="Mycorrhizal Genomics Consortium"/>
            <person name="Kohler A."/>
            <person name="Kuo A."/>
            <person name="Nagy L.G."/>
            <person name="Floudas D."/>
            <person name="Copeland A."/>
            <person name="Barry K.W."/>
            <person name="Cichocki N."/>
            <person name="Veneault-Fourrey C."/>
            <person name="LaButti K."/>
            <person name="Lindquist E.A."/>
            <person name="Lipzen A."/>
            <person name="Lundell T."/>
            <person name="Morin E."/>
            <person name="Murat C."/>
            <person name="Riley R."/>
            <person name="Ohm R."/>
            <person name="Sun H."/>
            <person name="Tunlid A."/>
            <person name="Henrissat B."/>
            <person name="Grigoriev I.V."/>
            <person name="Hibbett D.S."/>
            <person name="Martin F."/>
        </authorList>
    </citation>
    <scope>NUCLEOTIDE SEQUENCE [LARGE SCALE GENOMIC DNA]</scope>
    <source>
        <strain evidence="12 13">MD-312</strain>
    </source>
</reference>
<keyword evidence="8" id="KW-0676">Redox-active center</keyword>
<dbReference type="PANTHER" id="PTHR45672:SF11">
    <property type="entry name" value="PROTEIN DISULFIDE-ISOMERASE C17H9.14C"/>
    <property type="match status" value="1"/>
</dbReference>
<evidence type="ECO:0000256" key="1">
    <source>
        <dbReference type="ARBA" id="ARBA00001182"/>
    </source>
</evidence>
<dbReference type="HOGENOM" id="CLU_038617_0_1_1"/>
<keyword evidence="5" id="KW-0677">Repeat</keyword>
<comment type="catalytic activity">
    <reaction evidence="1">
        <text>Catalyzes the rearrangement of -S-S- bonds in proteins.</text>
        <dbReference type="EC" id="5.3.4.1"/>
    </reaction>
</comment>
<dbReference type="InterPro" id="IPR051063">
    <property type="entry name" value="PDI"/>
</dbReference>
<evidence type="ECO:0000256" key="4">
    <source>
        <dbReference type="ARBA" id="ARBA00022729"/>
    </source>
</evidence>
<accession>A0A0C9WD82</accession>
<comment type="similarity">
    <text evidence="2 9">Belongs to the protein disulfide isomerase family.</text>
</comment>
<dbReference type="Pfam" id="PF07749">
    <property type="entry name" value="ERp29"/>
    <property type="match status" value="1"/>
</dbReference>
<dbReference type="GO" id="GO:0003756">
    <property type="term" value="F:protein disulfide isomerase activity"/>
    <property type="evidence" value="ECO:0007669"/>
    <property type="project" value="UniProtKB-EC"/>
</dbReference>
<evidence type="ECO:0000256" key="6">
    <source>
        <dbReference type="ARBA" id="ARBA00023157"/>
    </source>
</evidence>
<evidence type="ECO:0000256" key="3">
    <source>
        <dbReference type="ARBA" id="ARBA00012723"/>
    </source>
</evidence>
<dbReference type="Gene3D" id="3.40.30.10">
    <property type="entry name" value="Glutaredoxin"/>
    <property type="match status" value="1"/>
</dbReference>
<dbReference type="PRINTS" id="PR00421">
    <property type="entry name" value="THIOREDOXIN"/>
</dbReference>
<evidence type="ECO:0000313" key="12">
    <source>
        <dbReference type="EMBL" id="KIJ62816.1"/>
    </source>
</evidence>
<keyword evidence="4 10" id="KW-0732">Signal</keyword>
<dbReference type="SUPFAM" id="SSF47933">
    <property type="entry name" value="ERP29 C domain-like"/>
    <property type="match status" value="1"/>
</dbReference>
<dbReference type="InterPro" id="IPR005788">
    <property type="entry name" value="PDI_thioredoxin-like_dom"/>
</dbReference>
<dbReference type="NCBIfam" id="TIGR01126">
    <property type="entry name" value="pdi_dom"/>
    <property type="match status" value="1"/>
</dbReference>
<dbReference type="PROSITE" id="PS00194">
    <property type="entry name" value="THIOREDOXIN_1"/>
    <property type="match status" value="1"/>
</dbReference>
<evidence type="ECO:0000256" key="8">
    <source>
        <dbReference type="ARBA" id="ARBA00023284"/>
    </source>
</evidence>
<dbReference type="GO" id="GO:0005783">
    <property type="term" value="C:endoplasmic reticulum"/>
    <property type="evidence" value="ECO:0007669"/>
    <property type="project" value="InterPro"/>
</dbReference>
<dbReference type="PANTHER" id="PTHR45672">
    <property type="entry name" value="PROTEIN DISULFIDE-ISOMERASE C17H9.14C-RELATED"/>
    <property type="match status" value="1"/>
</dbReference>
<dbReference type="Gene3D" id="1.20.1150.12">
    <property type="entry name" value="Endoplasmic reticulum resident protein 29, C-terminal domain"/>
    <property type="match status" value="1"/>
</dbReference>
<dbReference type="InterPro" id="IPR013766">
    <property type="entry name" value="Thioredoxin_domain"/>
</dbReference>
<evidence type="ECO:0000256" key="7">
    <source>
        <dbReference type="ARBA" id="ARBA00023235"/>
    </source>
</evidence>
<evidence type="ECO:0000256" key="2">
    <source>
        <dbReference type="ARBA" id="ARBA00006347"/>
    </source>
</evidence>
<evidence type="ECO:0000259" key="11">
    <source>
        <dbReference type="PROSITE" id="PS51352"/>
    </source>
</evidence>
<organism evidence="12 13">
    <name type="scientific">Hydnomerulius pinastri MD-312</name>
    <dbReference type="NCBI Taxonomy" id="994086"/>
    <lineage>
        <taxon>Eukaryota</taxon>
        <taxon>Fungi</taxon>
        <taxon>Dikarya</taxon>
        <taxon>Basidiomycota</taxon>
        <taxon>Agaricomycotina</taxon>
        <taxon>Agaricomycetes</taxon>
        <taxon>Agaricomycetidae</taxon>
        <taxon>Boletales</taxon>
        <taxon>Boletales incertae sedis</taxon>
        <taxon>Leucogyrophana</taxon>
    </lineage>
</organism>
<dbReference type="InterPro" id="IPR017937">
    <property type="entry name" value="Thioredoxin_CS"/>
</dbReference>
<dbReference type="CDD" id="cd00238">
    <property type="entry name" value="ERp29c"/>
    <property type="match status" value="1"/>
</dbReference>
<dbReference type="SUPFAM" id="SSF52833">
    <property type="entry name" value="Thioredoxin-like"/>
    <property type="match status" value="1"/>
</dbReference>
<keyword evidence="7" id="KW-0413">Isomerase</keyword>
<gene>
    <name evidence="12" type="ORF">HYDPIDRAFT_168807</name>
</gene>
<dbReference type="InterPro" id="IPR011679">
    <property type="entry name" value="ERp29_C"/>
</dbReference>
<sequence length="246" mass="26406">MRFSFSLFLAGLLLGASASNVLDLEPGNFDSVIGQGKPGLVEFFAPWCGHCKNLAPVYEQLADAFAHARDKVVVAKVDADGAGRPLGQKYGVTGYPTLKWFDAQGNAEPYEGARDLDTLVSLAVGGGLNEEAGRLAELDSVAQKFLAATGDARDAIYKEARALSDALGAASNHYLRVMEKVISNSDAYIEKESKRLASILSKRTMAPAKLDEIKIKANVLRAFIAEKLEEAEEKVESIIGRATAEL</sequence>
<evidence type="ECO:0000256" key="9">
    <source>
        <dbReference type="RuleBase" id="RU004208"/>
    </source>
</evidence>
<evidence type="ECO:0000256" key="10">
    <source>
        <dbReference type="SAM" id="SignalP"/>
    </source>
</evidence>
<proteinExistence type="inferred from homology"/>
<evidence type="ECO:0000313" key="13">
    <source>
        <dbReference type="Proteomes" id="UP000053820"/>
    </source>
</evidence>
<dbReference type="EC" id="5.3.4.1" evidence="3"/>
<dbReference type="OrthoDB" id="10264505at2759"/>
<protein>
    <recommendedName>
        <fullName evidence="3">protein disulfide-isomerase</fullName>
        <ecNumber evidence="3">5.3.4.1</ecNumber>
    </recommendedName>
</protein>
<dbReference type="EMBL" id="KN839853">
    <property type="protein sequence ID" value="KIJ62816.1"/>
    <property type="molecule type" value="Genomic_DNA"/>
</dbReference>
<dbReference type="InterPro" id="IPR036356">
    <property type="entry name" value="ERp29_C_sf"/>
</dbReference>
<keyword evidence="6" id="KW-1015">Disulfide bond</keyword>
<dbReference type="GO" id="GO:0006457">
    <property type="term" value="P:protein folding"/>
    <property type="evidence" value="ECO:0007669"/>
    <property type="project" value="TreeGrafter"/>
</dbReference>
<dbReference type="CDD" id="cd02998">
    <property type="entry name" value="PDI_a_ERp38"/>
    <property type="match status" value="1"/>
</dbReference>
<dbReference type="AlphaFoldDB" id="A0A0C9WD82"/>
<name>A0A0C9WD82_9AGAM</name>
<feature type="chain" id="PRO_5002205245" description="protein disulfide-isomerase" evidence="10">
    <location>
        <begin position="19"/>
        <end position="246"/>
    </location>
</feature>
<feature type="signal peptide" evidence="10">
    <location>
        <begin position="1"/>
        <end position="18"/>
    </location>
</feature>
<evidence type="ECO:0000256" key="5">
    <source>
        <dbReference type="ARBA" id="ARBA00022737"/>
    </source>
</evidence>
<feature type="domain" description="Thioredoxin" evidence="11">
    <location>
        <begin position="7"/>
        <end position="129"/>
    </location>
</feature>
<dbReference type="Proteomes" id="UP000053820">
    <property type="component" value="Unassembled WGS sequence"/>
</dbReference>
<dbReference type="InterPro" id="IPR036249">
    <property type="entry name" value="Thioredoxin-like_sf"/>
</dbReference>
<dbReference type="Pfam" id="PF00085">
    <property type="entry name" value="Thioredoxin"/>
    <property type="match status" value="1"/>
</dbReference>
<keyword evidence="13" id="KW-1185">Reference proteome</keyword>